<protein>
    <submittedName>
        <fullName evidence="3">Glycosyltransferase family 1 protein</fullName>
    </submittedName>
</protein>
<evidence type="ECO:0000313" key="3">
    <source>
        <dbReference type="EMBL" id="MFB2836053.1"/>
    </source>
</evidence>
<dbReference type="SUPFAM" id="SSF53756">
    <property type="entry name" value="UDP-Glycosyltransferase/glycogen phosphorylase"/>
    <property type="match status" value="1"/>
</dbReference>
<feature type="domain" description="Glycosyltransferase subfamily 4-like N-terminal" evidence="2">
    <location>
        <begin position="35"/>
        <end position="199"/>
    </location>
</feature>
<dbReference type="InterPro" id="IPR050194">
    <property type="entry name" value="Glycosyltransferase_grp1"/>
</dbReference>
<dbReference type="PANTHER" id="PTHR45947:SF14">
    <property type="entry name" value="SLL1723 PROTEIN"/>
    <property type="match status" value="1"/>
</dbReference>
<dbReference type="RefSeq" id="WP_413278449.1">
    <property type="nucleotide sequence ID" value="NZ_JBHFNT010000138.1"/>
</dbReference>
<dbReference type="InterPro" id="IPR001296">
    <property type="entry name" value="Glyco_trans_1"/>
</dbReference>
<dbReference type="Pfam" id="PF00534">
    <property type="entry name" value="Glycos_transf_1"/>
    <property type="match status" value="1"/>
</dbReference>
<evidence type="ECO:0000259" key="1">
    <source>
        <dbReference type="Pfam" id="PF00534"/>
    </source>
</evidence>
<evidence type="ECO:0000313" key="4">
    <source>
        <dbReference type="Proteomes" id="UP001576780"/>
    </source>
</evidence>
<dbReference type="CDD" id="cd03812">
    <property type="entry name" value="GT4_CapH-like"/>
    <property type="match status" value="1"/>
</dbReference>
<organism evidence="3 4">
    <name type="scientific">Floridaenema evergladense BLCC-F167</name>
    <dbReference type="NCBI Taxonomy" id="3153639"/>
    <lineage>
        <taxon>Bacteria</taxon>
        <taxon>Bacillati</taxon>
        <taxon>Cyanobacteriota</taxon>
        <taxon>Cyanophyceae</taxon>
        <taxon>Oscillatoriophycideae</taxon>
        <taxon>Aerosakkonematales</taxon>
        <taxon>Aerosakkonemataceae</taxon>
        <taxon>Floridanema</taxon>
        <taxon>Floridanema evergladense</taxon>
    </lineage>
</organism>
<sequence length="411" mass="46301">MSFTDSIPNSKPHLQNTLDDHPIRILHVVGQMVRGGIETWLMQVLRHIDRDRFLMDFLVLTTKPGDYDEEIRALGSQIIPCPLDRWNPWSFATNFQQILREYGSYQILHSHPHHFSGYVLRLAQQAGVPVRIAHSHNDSSLVQAQAGLYRHLYFSLMKHWIDRYATLGLGCSRLAASALFGVNWESDPRWQVLYYGIDLRDFRDAIDPVAVRAELGIPKDAFVIGHVGRFAPQKNHLFLLKIVAEVAKRKQKTYLLLIGDGVLRKRIEQEVTQLGLAEQVIFAGVRSDVAKLMRGAMDIFLFPSLYEGLPLVALEAQTAGLPCLLSNVITKEVDIIKPLVKRLSLSQPVSIWADAVLSIFQSRSSINQSEALSVIAESPFNIQNGINNLTSLYNVNVANYIKYLPNSGVIV</sequence>
<comment type="caution">
    <text evidence="3">The sequence shown here is derived from an EMBL/GenBank/DDBJ whole genome shotgun (WGS) entry which is preliminary data.</text>
</comment>
<dbReference type="PANTHER" id="PTHR45947">
    <property type="entry name" value="SULFOQUINOVOSYL TRANSFERASE SQD2"/>
    <property type="match status" value="1"/>
</dbReference>
<feature type="domain" description="Glycosyl transferase family 1" evidence="1">
    <location>
        <begin position="212"/>
        <end position="362"/>
    </location>
</feature>
<dbReference type="Gene3D" id="3.40.50.2000">
    <property type="entry name" value="Glycogen Phosphorylase B"/>
    <property type="match status" value="2"/>
</dbReference>
<keyword evidence="4" id="KW-1185">Reference proteome</keyword>
<dbReference type="InterPro" id="IPR028098">
    <property type="entry name" value="Glyco_trans_4-like_N"/>
</dbReference>
<name>A0ABV4WLT9_9CYAN</name>
<accession>A0ABV4WLT9</accession>
<gene>
    <name evidence="3" type="ORF">ACE1CA_16095</name>
</gene>
<evidence type="ECO:0000259" key="2">
    <source>
        <dbReference type="Pfam" id="PF13439"/>
    </source>
</evidence>
<dbReference type="EMBL" id="JBHFNT010000138">
    <property type="protein sequence ID" value="MFB2836053.1"/>
    <property type="molecule type" value="Genomic_DNA"/>
</dbReference>
<dbReference type="Proteomes" id="UP001576780">
    <property type="component" value="Unassembled WGS sequence"/>
</dbReference>
<dbReference type="Pfam" id="PF13439">
    <property type="entry name" value="Glyco_transf_4"/>
    <property type="match status" value="1"/>
</dbReference>
<proteinExistence type="predicted"/>
<reference evidence="3 4" key="1">
    <citation type="submission" date="2024-09" db="EMBL/GenBank/DDBJ databases">
        <title>Floridaenema gen nov. (Aerosakkonemataceae, Aerosakkonematales ord. nov., Cyanobacteria) from benthic tropical and subtropical fresh waters, with the description of four new species.</title>
        <authorList>
            <person name="Moretto J.A."/>
            <person name="Berthold D.E."/>
            <person name="Lefler F.W."/>
            <person name="Huang I.-S."/>
            <person name="Laughinghouse H. IV."/>
        </authorList>
    </citation>
    <scope>NUCLEOTIDE SEQUENCE [LARGE SCALE GENOMIC DNA]</scope>
    <source>
        <strain evidence="3 4">BLCC-F167</strain>
    </source>
</reference>